<dbReference type="Pfam" id="PF03921">
    <property type="entry name" value="ICAM_N"/>
    <property type="match status" value="1"/>
</dbReference>
<dbReference type="InterPro" id="IPR007110">
    <property type="entry name" value="Ig-like_dom"/>
</dbReference>
<dbReference type="PROSITE" id="PS50835">
    <property type="entry name" value="IG_LIKE"/>
    <property type="match status" value="1"/>
</dbReference>
<dbReference type="InParanoid" id="A0A4W6BIQ4"/>
<reference evidence="3" key="1">
    <citation type="submission" date="2015-09" db="EMBL/GenBank/DDBJ databases">
        <authorList>
            <person name="Sai Rama Sridatta P."/>
        </authorList>
    </citation>
    <scope>NUCLEOTIDE SEQUENCE [LARGE SCALE GENOMIC DNA]</scope>
</reference>
<evidence type="ECO:0000313" key="2">
    <source>
        <dbReference type="Ensembl" id="ENSLCAP00010000212.1"/>
    </source>
</evidence>
<dbReference type="STRING" id="8187.ENSLCAP00010000212"/>
<protein>
    <recommendedName>
        <fullName evidence="1">Ig-like domain-containing protein</fullName>
    </recommendedName>
</protein>
<organism evidence="2 3">
    <name type="scientific">Lates calcarifer</name>
    <name type="common">Barramundi</name>
    <name type="synonym">Holocentrus calcarifer</name>
    <dbReference type="NCBI Taxonomy" id="8187"/>
    <lineage>
        <taxon>Eukaryota</taxon>
        <taxon>Metazoa</taxon>
        <taxon>Chordata</taxon>
        <taxon>Craniata</taxon>
        <taxon>Vertebrata</taxon>
        <taxon>Euteleostomi</taxon>
        <taxon>Actinopterygii</taxon>
        <taxon>Neopterygii</taxon>
        <taxon>Teleostei</taxon>
        <taxon>Neoteleostei</taxon>
        <taxon>Acanthomorphata</taxon>
        <taxon>Carangaria</taxon>
        <taxon>Carangaria incertae sedis</taxon>
        <taxon>Centropomidae</taxon>
        <taxon>Lates</taxon>
    </lineage>
</organism>
<reference evidence="2" key="2">
    <citation type="submission" date="2025-08" db="UniProtKB">
        <authorList>
            <consortium name="Ensembl"/>
        </authorList>
    </citation>
    <scope>IDENTIFICATION</scope>
</reference>
<dbReference type="Gene3D" id="2.60.40.10">
    <property type="entry name" value="Immunoglobulins"/>
    <property type="match status" value="3"/>
</dbReference>
<dbReference type="InterPro" id="IPR047012">
    <property type="entry name" value="ICAM_VCAM"/>
</dbReference>
<dbReference type="InterPro" id="IPR036179">
    <property type="entry name" value="Ig-like_dom_sf"/>
</dbReference>
<keyword evidence="3" id="KW-1185">Reference proteome</keyword>
<dbReference type="InterPro" id="IPR013783">
    <property type="entry name" value="Ig-like_fold"/>
</dbReference>
<name>A0A4W6BIQ4_LATCA</name>
<evidence type="ECO:0000259" key="1">
    <source>
        <dbReference type="PROSITE" id="PS50835"/>
    </source>
</evidence>
<dbReference type="GO" id="GO:0005178">
    <property type="term" value="F:integrin binding"/>
    <property type="evidence" value="ECO:0007669"/>
    <property type="project" value="InterPro"/>
</dbReference>
<sequence>MSSPLNITVLYKPIINATKLPKTVPVFRGYPEELVCEADGNPLPKIQWFYSTDKVSIMSVNTLTVYEAGFYNCTATNDLGSISHVVEVILKGNPASAACQLKLSPPEVVVQYGDPFSVNCSSLSSNTKEMGWESPLGAIQLTSGVSFLALKIKNTSEWEIPAQCYSNLDDGEQCYESLPVIVYKKPKDVVMVYPSPKGPMVEGKDYPIQGDIVDVAPARNLSLCLRNKNKILKCQSFDKPNLLPGNISYVFSLTAHRNLDGTQIWCEAEQNFLPQGPKLPQIKSKPLEVVVLCKF</sequence>
<dbReference type="GO" id="GO:0007155">
    <property type="term" value="P:cell adhesion"/>
    <property type="evidence" value="ECO:0007669"/>
    <property type="project" value="InterPro"/>
</dbReference>
<evidence type="ECO:0000313" key="3">
    <source>
        <dbReference type="Proteomes" id="UP000314980"/>
    </source>
</evidence>
<dbReference type="AlphaFoldDB" id="A0A4W6BIQ4"/>
<reference evidence="2" key="3">
    <citation type="submission" date="2025-09" db="UniProtKB">
        <authorList>
            <consortium name="Ensembl"/>
        </authorList>
    </citation>
    <scope>IDENTIFICATION</scope>
</reference>
<feature type="domain" description="Ig-like" evidence="1">
    <location>
        <begin position="13"/>
        <end position="89"/>
    </location>
</feature>
<dbReference type="Ensembl" id="ENSLCAT00010000230.1">
    <property type="protein sequence ID" value="ENSLCAP00010000212.1"/>
    <property type="gene ID" value="ENSLCAG00010000142.1"/>
</dbReference>
<dbReference type="Proteomes" id="UP000314980">
    <property type="component" value="Unassembled WGS sequence"/>
</dbReference>
<dbReference type="InterPro" id="IPR013768">
    <property type="entry name" value="ICAM_N"/>
</dbReference>
<dbReference type="SUPFAM" id="SSF48726">
    <property type="entry name" value="Immunoglobulin"/>
    <property type="match status" value="2"/>
</dbReference>
<accession>A0A4W6BIQ4</accession>
<dbReference type="PANTHER" id="PTHR13771:SF9">
    <property type="entry name" value="INTERCELLULAR ADHESION MOLECULE 5"/>
    <property type="match status" value="1"/>
</dbReference>
<dbReference type="PANTHER" id="PTHR13771">
    <property type="entry name" value="INTERCELLULAR ADHESION MOLECULE"/>
    <property type="match status" value="1"/>
</dbReference>
<dbReference type="Pfam" id="PF13895">
    <property type="entry name" value="Ig_2"/>
    <property type="match status" value="1"/>
</dbReference>
<dbReference type="GeneTree" id="ENSGT00940000159005"/>
<proteinExistence type="predicted"/>